<dbReference type="OrthoDB" id="9779910at2"/>
<accession>A0A857FPK9</accession>
<dbReference type="Pfam" id="PF18912">
    <property type="entry name" value="DZR_2"/>
    <property type="match status" value="1"/>
</dbReference>
<name>A0A857FPK9_KOMXY</name>
<dbReference type="InterPro" id="IPR000836">
    <property type="entry name" value="PRTase_dom"/>
</dbReference>
<proteinExistence type="inferred from homology"/>
<dbReference type="InterPro" id="IPR051910">
    <property type="entry name" value="ComF/GntX_DNA_util-trans"/>
</dbReference>
<reference evidence="3 4" key="1">
    <citation type="journal article" date="2020" name="Carbohydr. Polym.">
        <title>Characterization and optimization of production of bacterial cellulose from strain CGMCC 17276 based on whole-genome analysis.</title>
        <authorList>
            <person name="Lu T."/>
            <person name="Gao H."/>
            <person name="Liao B."/>
            <person name="Wu J."/>
            <person name="Zhang W."/>
            <person name="Huang J."/>
            <person name="Liu M."/>
            <person name="Huang J."/>
            <person name="Chang Z."/>
            <person name="Jin M."/>
            <person name="Yi Z."/>
            <person name="Jiang D."/>
        </authorList>
    </citation>
    <scope>NUCLEOTIDE SEQUENCE [LARGE SCALE GENOMIC DNA]</scope>
    <source>
        <strain evidence="3 4">CGMCC 17276</strain>
    </source>
</reference>
<dbReference type="CDD" id="cd06223">
    <property type="entry name" value="PRTases_typeI"/>
    <property type="match status" value="1"/>
</dbReference>
<evidence type="ECO:0000259" key="2">
    <source>
        <dbReference type="Pfam" id="PF18912"/>
    </source>
</evidence>
<dbReference type="InterPro" id="IPR044005">
    <property type="entry name" value="DZR_2"/>
</dbReference>
<dbReference type="AlphaFoldDB" id="A0A857FPK9"/>
<dbReference type="RefSeq" id="WP_159262723.1">
    <property type="nucleotide sequence ID" value="NZ_CP041348.1"/>
</dbReference>
<gene>
    <name evidence="3" type="ORF">FMA36_12675</name>
</gene>
<organism evidence="3 4">
    <name type="scientific">Komagataeibacter xylinus</name>
    <name type="common">Gluconacetobacter xylinus</name>
    <dbReference type="NCBI Taxonomy" id="28448"/>
    <lineage>
        <taxon>Bacteria</taxon>
        <taxon>Pseudomonadati</taxon>
        <taxon>Pseudomonadota</taxon>
        <taxon>Alphaproteobacteria</taxon>
        <taxon>Acetobacterales</taxon>
        <taxon>Acetobacteraceae</taxon>
        <taxon>Komagataeibacter</taxon>
    </lineage>
</organism>
<comment type="similarity">
    <text evidence="1">Belongs to the ComF/GntX family.</text>
</comment>
<dbReference type="Gene3D" id="3.40.50.2020">
    <property type="match status" value="1"/>
</dbReference>
<evidence type="ECO:0000313" key="3">
    <source>
        <dbReference type="EMBL" id="QHC36238.1"/>
    </source>
</evidence>
<dbReference type="InterPro" id="IPR029057">
    <property type="entry name" value="PRTase-like"/>
</dbReference>
<protein>
    <submittedName>
        <fullName evidence="3">ComF family protein</fullName>
    </submittedName>
</protein>
<dbReference type="SUPFAM" id="SSF53271">
    <property type="entry name" value="PRTase-like"/>
    <property type="match status" value="1"/>
</dbReference>
<dbReference type="EMBL" id="CP041348">
    <property type="protein sequence ID" value="QHC36238.1"/>
    <property type="molecule type" value="Genomic_DNA"/>
</dbReference>
<feature type="domain" description="Double zinc ribbon" evidence="2">
    <location>
        <begin position="18"/>
        <end position="79"/>
    </location>
</feature>
<dbReference type="Proteomes" id="UP000464674">
    <property type="component" value="Chromosome"/>
</dbReference>
<evidence type="ECO:0000313" key="4">
    <source>
        <dbReference type="Proteomes" id="UP000464674"/>
    </source>
</evidence>
<evidence type="ECO:0000256" key="1">
    <source>
        <dbReference type="ARBA" id="ARBA00008007"/>
    </source>
</evidence>
<dbReference type="PANTHER" id="PTHR47505">
    <property type="entry name" value="DNA UTILIZATION PROTEIN YHGH"/>
    <property type="match status" value="1"/>
</dbReference>
<sequence>MKRVPWWLTWWRRAATPVLDLLFPPRCLACGAEVMEAGHLCGACVGRLHLITSPFCRRCALPFSSRAAAGPDMTCTTCQQNPPPWREARAAMMYDETARSLILPLKYADRTENVSLLARYMAMAASDIMTGESLFMPVPLHRLRLFGRRYNQAALLARALAGMAGATALCDGLERTRATRPLEGLGRSQRQHLMSGAITVRSGRIPALAGRHVIVVDDVMTTGATLAACAVPLLAAGAARVDVLAAARASGQHASQ</sequence>
<dbReference type="PANTHER" id="PTHR47505:SF1">
    <property type="entry name" value="DNA UTILIZATION PROTEIN YHGH"/>
    <property type="match status" value="1"/>
</dbReference>